<dbReference type="EMBL" id="CAVMJV010000043">
    <property type="protein sequence ID" value="CAK5081287.1"/>
    <property type="molecule type" value="Genomic_DNA"/>
</dbReference>
<keyword evidence="2" id="KW-1185">Reference proteome</keyword>
<protein>
    <submittedName>
        <fullName evidence="1">Uncharacterized protein</fullName>
    </submittedName>
</protein>
<sequence length="97" mass="11721">MEEAGNLKLNDQLKAEIDEKVNSISKSMIEQLDKLETLEEKEEKIKEWNEMLDNWEEKARKMFYEKIEVEKDEESHKKLTEQKVHPFKFLQVKKVKP</sequence>
<comment type="caution">
    <text evidence="1">The sequence shown here is derived from an EMBL/GenBank/DDBJ whole genome shotgun (WGS) entry which is preliminary data.</text>
</comment>
<gene>
    <name evidence="1" type="ORF">MENTE1834_LOCUS28511</name>
</gene>
<accession>A0ACB0ZQB8</accession>
<dbReference type="Proteomes" id="UP001497535">
    <property type="component" value="Unassembled WGS sequence"/>
</dbReference>
<proteinExistence type="predicted"/>
<organism evidence="1 2">
    <name type="scientific">Meloidogyne enterolobii</name>
    <name type="common">Root-knot nematode worm</name>
    <name type="synonym">Meloidogyne mayaguensis</name>
    <dbReference type="NCBI Taxonomy" id="390850"/>
    <lineage>
        <taxon>Eukaryota</taxon>
        <taxon>Metazoa</taxon>
        <taxon>Ecdysozoa</taxon>
        <taxon>Nematoda</taxon>
        <taxon>Chromadorea</taxon>
        <taxon>Rhabditida</taxon>
        <taxon>Tylenchina</taxon>
        <taxon>Tylenchomorpha</taxon>
        <taxon>Tylenchoidea</taxon>
        <taxon>Meloidogynidae</taxon>
        <taxon>Meloidogyninae</taxon>
        <taxon>Meloidogyne</taxon>
    </lineage>
</organism>
<reference evidence="1" key="1">
    <citation type="submission" date="2023-11" db="EMBL/GenBank/DDBJ databases">
        <authorList>
            <person name="Poullet M."/>
        </authorList>
    </citation>
    <scope>NUCLEOTIDE SEQUENCE</scope>
    <source>
        <strain evidence="1">E1834</strain>
    </source>
</reference>
<name>A0ACB0ZQB8_MELEN</name>
<evidence type="ECO:0000313" key="2">
    <source>
        <dbReference type="Proteomes" id="UP001497535"/>
    </source>
</evidence>
<evidence type="ECO:0000313" key="1">
    <source>
        <dbReference type="EMBL" id="CAK5081287.1"/>
    </source>
</evidence>